<dbReference type="Proteomes" id="UP001385892">
    <property type="component" value="Unassembled WGS sequence"/>
</dbReference>
<protein>
    <submittedName>
        <fullName evidence="2">IS630 family transposase</fullName>
    </submittedName>
</protein>
<keyword evidence="3" id="KW-1185">Reference proteome</keyword>
<dbReference type="Gene3D" id="3.30.420.10">
    <property type="entry name" value="Ribonuclease H-like superfamily/Ribonuclease H"/>
    <property type="match status" value="1"/>
</dbReference>
<dbReference type="InterPro" id="IPR038717">
    <property type="entry name" value="Tc1-like_DDE_dom"/>
</dbReference>
<dbReference type="InterPro" id="IPR036397">
    <property type="entry name" value="RNaseH_sf"/>
</dbReference>
<sequence>MKALACELPATLGLPLSRLSVADVARHAQRSGLVARISDSTVWRWLHEDAIRPWRHRCWIFARDPHFQAKAGRILDLYERRWQGQSLRKDEFVISTDEKTSIQARLRMHPSLPTESGKSMRVEHEYERGGAWAYMAALDVHRAKVFGRCEATTGIAPFERLVDQVMSQAPYVNARRVFWVMDNGSSHRGDASVRRLTQAHPRLVPVHAPVHASWLNQIEIYFSIVQRKVLTPNDFPGLEAIARRLASFERYFESIAHPFEWKFTRTDLNALIARMRDRWAQSQPLKLAA</sequence>
<dbReference type="Pfam" id="PF13358">
    <property type="entry name" value="DDE_3"/>
    <property type="match status" value="1"/>
</dbReference>
<dbReference type="NCBIfam" id="NF033545">
    <property type="entry name" value="transpos_IS630"/>
    <property type="match status" value="1"/>
</dbReference>
<dbReference type="InterPro" id="IPR047655">
    <property type="entry name" value="Transpos_IS630-like"/>
</dbReference>
<gene>
    <name evidence="2" type="ORF">WKW82_35080</name>
</gene>
<evidence type="ECO:0000313" key="2">
    <source>
        <dbReference type="EMBL" id="MEJ8851897.1"/>
    </source>
</evidence>
<accession>A0ABU8WWI6</accession>
<dbReference type="RefSeq" id="WP_340347743.1">
    <property type="nucleotide sequence ID" value="NZ_JBBKZT010000028.1"/>
</dbReference>
<name>A0ABU8WWI6_9BURK</name>
<reference evidence="2 3" key="1">
    <citation type="submission" date="2024-03" db="EMBL/GenBank/DDBJ databases">
        <title>Novel species of the genus Variovorax.</title>
        <authorList>
            <person name="Liu Q."/>
            <person name="Xin Y.-H."/>
        </authorList>
    </citation>
    <scope>NUCLEOTIDE SEQUENCE [LARGE SCALE GENOMIC DNA]</scope>
    <source>
        <strain evidence="2 3">KACC 18900</strain>
    </source>
</reference>
<proteinExistence type="predicted"/>
<evidence type="ECO:0000259" key="1">
    <source>
        <dbReference type="Pfam" id="PF13358"/>
    </source>
</evidence>
<organism evidence="2 3">
    <name type="scientific">Variovorax rhizosphaerae</name>
    <dbReference type="NCBI Taxonomy" id="1836200"/>
    <lineage>
        <taxon>Bacteria</taxon>
        <taxon>Pseudomonadati</taxon>
        <taxon>Pseudomonadota</taxon>
        <taxon>Betaproteobacteria</taxon>
        <taxon>Burkholderiales</taxon>
        <taxon>Comamonadaceae</taxon>
        <taxon>Variovorax</taxon>
    </lineage>
</organism>
<feature type="domain" description="Tc1-like transposase DDE" evidence="1">
    <location>
        <begin position="108"/>
        <end position="236"/>
    </location>
</feature>
<evidence type="ECO:0000313" key="3">
    <source>
        <dbReference type="Proteomes" id="UP001385892"/>
    </source>
</evidence>
<comment type="caution">
    <text evidence="2">The sequence shown here is derived from an EMBL/GenBank/DDBJ whole genome shotgun (WGS) entry which is preliminary data.</text>
</comment>
<dbReference type="EMBL" id="JBBKZT010000028">
    <property type="protein sequence ID" value="MEJ8851897.1"/>
    <property type="molecule type" value="Genomic_DNA"/>
</dbReference>